<dbReference type="EMBL" id="QFFZ01000008">
    <property type="protein sequence ID" value="TEB12246.1"/>
    <property type="molecule type" value="Genomic_DNA"/>
</dbReference>
<evidence type="ECO:0000313" key="2">
    <source>
        <dbReference type="EMBL" id="TEB12246.1"/>
    </source>
</evidence>
<protein>
    <recommendedName>
        <fullName evidence="1">N-acetyltransferase domain-containing protein</fullName>
    </recommendedName>
</protein>
<reference evidence="2 3" key="1">
    <citation type="journal article" date="2018" name="Environ. Microbiol.">
        <title>Novel energy conservation strategies and behaviour of Pelotomaculum schinkii driving syntrophic propionate catabolism.</title>
        <authorList>
            <person name="Hidalgo-Ahumada C.A.P."/>
            <person name="Nobu M.K."/>
            <person name="Narihiro T."/>
            <person name="Tamaki H."/>
            <person name="Liu W.T."/>
            <person name="Kamagata Y."/>
            <person name="Stams A.J.M."/>
            <person name="Imachi H."/>
            <person name="Sousa D.Z."/>
        </authorList>
    </citation>
    <scope>NUCLEOTIDE SEQUENCE [LARGE SCALE GENOMIC DNA]</scope>
    <source>
        <strain evidence="2 3">MGP</strain>
    </source>
</reference>
<dbReference type="Pfam" id="PF00583">
    <property type="entry name" value="Acetyltransf_1"/>
    <property type="match status" value="1"/>
</dbReference>
<dbReference type="Gene3D" id="3.40.630.30">
    <property type="match status" value="1"/>
</dbReference>
<comment type="caution">
    <text evidence="2">The sequence shown here is derived from an EMBL/GenBank/DDBJ whole genome shotgun (WGS) entry which is preliminary data.</text>
</comment>
<dbReference type="InterPro" id="IPR016181">
    <property type="entry name" value="Acyl_CoA_acyltransferase"/>
</dbReference>
<dbReference type="PANTHER" id="PTHR41368">
    <property type="entry name" value="PROTEIN YGHO"/>
    <property type="match status" value="1"/>
</dbReference>
<feature type="domain" description="N-acetyltransferase" evidence="1">
    <location>
        <begin position="243"/>
        <end position="327"/>
    </location>
</feature>
<dbReference type="RefSeq" id="WP_134213009.1">
    <property type="nucleotide sequence ID" value="NZ_QFFZ01000008.1"/>
</dbReference>
<accession>A0A4Y7RU14</accession>
<gene>
    <name evidence="2" type="ORF">Pmgp_01137</name>
</gene>
<dbReference type="GO" id="GO:0016747">
    <property type="term" value="F:acyltransferase activity, transferring groups other than amino-acyl groups"/>
    <property type="evidence" value="ECO:0007669"/>
    <property type="project" value="InterPro"/>
</dbReference>
<proteinExistence type="predicted"/>
<dbReference type="OrthoDB" id="9806005at2"/>
<sequence length="354" mass="39456">MSFEVIEASSPEAVHAFNSFPRKIYRNFYMAPPFPVLVRSNPHYDPLFERVEAMPFLAVRKGRVLGRIAASVNHALADTEAGFFGFFETLQDAAVAGGLVEAAASWLSNRGKKKMIGPVDLSPHERLGLLIEGFGGYHNPGMPYNHAYYPSLLDQCGLEKEINLNAYHYDLRRQAPGRLARVAQRASKSKGIRIREIDFNNLNREGEAFSLIHNGSMHEIWGYAHLSPLEGAAIWKKLKNLFDPRLILFAEVNGAPAGICLAMCPVRRNVFISQASDLNARLAILAVLPEYRFKGIEAALIMECVRRARARGIAALELSLIAENNAMMNTIINNLDGVRKSRSYTIYRKNISPA</sequence>
<dbReference type="Proteomes" id="UP000297597">
    <property type="component" value="Unassembled WGS sequence"/>
</dbReference>
<dbReference type="SUPFAM" id="SSF55729">
    <property type="entry name" value="Acyl-CoA N-acyltransferases (Nat)"/>
    <property type="match status" value="1"/>
</dbReference>
<name>A0A4Y7RU14_9FIRM</name>
<evidence type="ECO:0000313" key="3">
    <source>
        <dbReference type="Proteomes" id="UP000297597"/>
    </source>
</evidence>
<dbReference type="PANTHER" id="PTHR41368:SF1">
    <property type="entry name" value="PROTEIN YGHO"/>
    <property type="match status" value="1"/>
</dbReference>
<dbReference type="AlphaFoldDB" id="A0A4Y7RU14"/>
<evidence type="ECO:0000259" key="1">
    <source>
        <dbReference type="Pfam" id="PF00583"/>
    </source>
</evidence>
<organism evidence="2 3">
    <name type="scientific">Pelotomaculum propionicicum</name>
    <dbReference type="NCBI Taxonomy" id="258475"/>
    <lineage>
        <taxon>Bacteria</taxon>
        <taxon>Bacillati</taxon>
        <taxon>Bacillota</taxon>
        <taxon>Clostridia</taxon>
        <taxon>Eubacteriales</taxon>
        <taxon>Desulfotomaculaceae</taxon>
        <taxon>Pelotomaculum</taxon>
    </lineage>
</organism>
<dbReference type="InterPro" id="IPR039968">
    <property type="entry name" value="BcerS-like"/>
</dbReference>
<dbReference type="InterPro" id="IPR000182">
    <property type="entry name" value="GNAT_dom"/>
</dbReference>
<keyword evidence="3" id="KW-1185">Reference proteome</keyword>